<keyword evidence="1" id="KW-0812">Transmembrane</keyword>
<gene>
    <name evidence="2" type="ORF">AYI68_g1465</name>
</gene>
<dbReference type="EMBL" id="LSSL01000523">
    <property type="protein sequence ID" value="OLY84371.1"/>
    <property type="molecule type" value="Genomic_DNA"/>
</dbReference>
<reference evidence="2 3" key="1">
    <citation type="journal article" date="2016" name="Mol. Biol. Evol.">
        <title>Genome-Wide Survey of Gut Fungi (Harpellales) Reveals the First Horizontally Transferred Ubiquitin Gene from a Mosquito Host.</title>
        <authorList>
            <person name="Wang Y."/>
            <person name="White M.M."/>
            <person name="Kvist S."/>
            <person name="Moncalvo J.M."/>
        </authorList>
    </citation>
    <scope>NUCLEOTIDE SEQUENCE [LARGE SCALE GENOMIC DNA]</scope>
    <source>
        <strain evidence="2 3">ALG-7-W6</strain>
    </source>
</reference>
<sequence length="166" mass="19360">MNENSSHYIEIHPSNSFFIGFQERKVDKKKSRMGYPVPERNYPPELIEKARAEATNTVLAQSRMLQIAYVAMFIILVILGIFIFYRKGGVFYNCPNYIKSSYYLTSLVVSNYLVLVATWDGIEKTEFFINHSTEPYFIVNGIYLKNKKPIFIYDDLPPVEDCLSHY</sequence>
<dbReference type="Proteomes" id="UP000187455">
    <property type="component" value="Unassembled WGS sequence"/>
</dbReference>
<dbReference type="OrthoDB" id="5550920at2759"/>
<keyword evidence="3" id="KW-1185">Reference proteome</keyword>
<feature type="transmembrane region" description="Helical" evidence="1">
    <location>
        <begin position="67"/>
        <end position="85"/>
    </location>
</feature>
<accession>A0A1R0H5K5</accession>
<evidence type="ECO:0000313" key="2">
    <source>
        <dbReference type="EMBL" id="OLY84371.1"/>
    </source>
</evidence>
<organism evidence="2 3">
    <name type="scientific">Smittium mucronatum</name>
    <dbReference type="NCBI Taxonomy" id="133383"/>
    <lineage>
        <taxon>Eukaryota</taxon>
        <taxon>Fungi</taxon>
        <taxon>Fungi incertae sedis</taxon>
        <taxon>Zoopagomycota</taxon>
        <taxon>Kickxellomycotina</taxon>
        <taxon>Harpellomycetes</taxon>
        <taxon>Harpellales</taxon>
        <taxon>Legeriomycetaceae</taxon>
        <taxon>Smittium</taxon>
    </lineage>
</organism>
<comment type="caution">
    <text evidence="2">The sequence shown here is derived from an EMBL/GenBank/DDBJ whole genome shotgun (WGS) entry which is preliminary data.</text>
</comment>
<keyword evidence="1" id="KW-1133">Transmembrane helix</keyword>
<dbReference type="AlphaFoldDB" id="A0A1R0H5K5"/>
<feature type="transmembrane region" description="Helical" evidence="1">
    <location>
        <begin position="100"/>
        <end position="119"/>
    </location>
</feature>
<protein>
    <submittedName>
        <fullName evidence="2">Uncharacterized protein</fullName>
    </submittedName>
</protein>
<evidence type="ECO:0000256" key="1">
    <source>
        <dbReference type="SAM" id="Phobius"/>
    </source>
</evidence>
<evidence type="ECO:0000313" key="3">
    <source>
        <dbReference type="Proteomes" id="UP000187455"/>
    </source>
</evidence>
<keyword evidence="1" id="KW-0472">Membrane</keyword>
<name>A0A1R0H5K5_9FUNG</name>
<proteinExistence type="predicted"/>